<organism evidence="11 12">
    <name type="scientific">Hydrogenophaga bisanensis</name>
    <dbReference type="NCBI Taxonomy" id="439611"/>
    <lineage>
        <taxon>Bacteria</taxon>
        <taxon>Pseudomonadati</taxon>
        <taxon>Pseudomonadota</taxon>
        <taxon>Betaproteobacteria</taxon>
        <taxon>Burkholderiales</taxon>
        <taxon>Comamonadaceae</taxon>
        <taxon>Hydrogenophaga</taxon>
    </lineage>
</organism>
<protein>
    <submittedName>
        <fullName evidence="11">Methyl-accepting chemotaxis protein</fullName>
    </submittedName>
</protein>
<keyword evidence="12" id="KW-1185">Reference proteome</keyword>
<evidence type="ECO:0000256" key="6">
    <source>
        <dbReference type="ARBA" id="ARBA00023136"/>
    </source>
</evidence>
<dbReference type="PANTHER" id="PTHR43531">
    <property type="entry name" value="PROTEIN ICFG"/>
    <property type="match status" value="1"/>
</dbReference>
<dbReference type="PANTHER" id="PTHR43531:SF14">
    <property type="entry name" value="METHYL-ACCEPTING CHEMOTAXIS PROTEIN I-RELATED"/>
    <property type="match status" value="1"/>
</dbReference>
<proteinExistence type="inferred from homology"/>
<dbReference type="SMART" id="SM01049">
    <property type="entry name" value="Cache_2"/>
    <property type="match status" value="1"/>
</dbReference>
<dbReference type="SMART" id="SM00283">
    <property type="entry name" value="MA"/>
    <property type="match status" value="1"/>
</dbReference>
<evidence type="ECO:0000256" key="1">
    <source>
        <dbReference type="ARBA" id="ARBA00004651"/>
    </source>
</evidence>
<evidence type="ECO:0000256" key="7">
    <source>
        <dbReference type="ARBA" id="ARBA00029447"/>
    </source>
</evidence>
<keyword evidence="8" id="KW-0807">Transducer</keyword>
<dbReference type="Pfam" id="PF00015">
    <property type="entry name" value="MCPsignal"/>
    <property type="match status" value="1"/>
</dbReference>
<comment type="similarity">
    <text evidence="7">Belongs to the methyl-accepting chemotaxis (MCP) protein family.</text>
</comment>
<evidence type="ECO:0000313" key="11">
    <source>
        <dbReference type="EMBL" id="MFC7435309.1"/>
    </source>
</evidence>
<feature type="transmembrane region" description="Helical" evidence="9">
    <location>
        <begin position="12"/>
        <end position="33"/>
    </location>
</feature>
<dbReference type="Proteomes" id="UP001596495">
    <property type="component" value="Unassembled WGS sequence"/>
</dbReference>
<dbReference type="InterPro" id="IPR051310">
    <property type="entry name" value="MCP_chemotaxis"/>
</dbReference>
<evidence type="ECO:0000256" key="9">
    <source>
        <dbReference type="SAM" id="Phobius"/>
    </source>
</evidence>
<dbReference type="SUPFAM" id="SSF58104">
    <property type="entry name" value="Methyl-accepting chemotaxis protein (MCP) signaling domain"/>
    <property type="match status" value="1"/>
</dbReference>
<keyword evidence="6 9" id="KW-0472">Membrane</keyword>
<reference evidence="12" key="1">
    <citation type="journal article" date="2019" name="Int. J. Syst. Evol. Microbiol.">
        <title>The Global Catalogue of Microorganisms (GCM) 10K type strain sequencing project: providing services to taxonomists for standard genome sequencing and annotation.</title>
        <authorList>
            <consortium name="The Broad Institute Genomics Platform"/>
            <consortium name="The Broad Institute Genome Sequencing Center for Infectious Disease"/>
            <person name="Wu L."/>
            <person name="Ma J."/>
        </authorList>
    </citation>
    <scope>NUCLEOTIDE SEQUENCE [LARGE SCALE GENOMIC DNA]</scope>
    <source>
        <strain evidence="12">CCUG 54518</strain>
    </source>
</reference>
<evidence type="ECO:0000256" key="4">
    <source>
        <dbReference type="ARBA" id="ARBA00022692"/>
    </source>
</evidence>
<sequence length="520" mass="54406">MLDSMSFRSKIGLQLIAAVLAIVVISAMSVWMVRQQTIAGREGQLVAAVDSAYTIAQGFKAEADAGRMSTEAAQFAAKAAIRMSRFGDGGKEYFYIWSTEGVGVMHPVKPEWEGQNMVGKIKDGQGTDVIGFLLGELAKSPNGRAFALTNFPRPGSTTPVPKLQYVIRVDGWNWMVGSGLYTDDYAQLVLKATAASLVIGVLALLAIGGIGWLTFRSVMRQIGGEPAEAVAAMREVAGGNLAVSLPKVVPGSLLAALGDMIGSLRQTVSQVRTATDSISTASTEIATGNQDLSMRTEQTASSLQETAASMEQLTGTVRQSADAARTASQLAQEAASVARQGGSMVEQVVSTMSEINQSSQKINDIIGVIDGIAFQTNILALNAAVEAARAGEQGRGFAVVAGEVRSLAQRSAEAAKEIKTLIGNSVEKVETGTRLVADAGNTMGEIVSSVQRVTDIIGEISAATSEQSQGIGQVGVAVTQLDQMTQQNAALVEESAAAAESLRDQASRLAGVVATFRLDR</sequence>
<evidence type="ECO:0000256" key="5">
    <source>
        <dbReference type="ARBA" id="ARBA00022989"/>
    </source>
</evidence>
<dbReference type="Gene3D" id="3.30.450.20">
    <property type="entry name" value="PAS domain"/>
    <property type="match status" value="1"/>
</dbReference>
<keyword evidence="4 9" id="KW-0812">Transmembrane</keyword>
<gene>
    <name evidence="11" type="ORF">ACFQNJ_12405</name>
</gene>
<dbReference type="Gene3D" id="1.10.287.950">
    <property type="entry name" value="Methyl-accepting chemotaxis protein"/>
    <property type="match status" value="1"/>
</dbReference>
<dbReference type="CDD" id="cd11386">
    <property type="entry name" value="MCP_signal"/>
    <property type="match status" value="1"/>
</dbReference>
<evidence type="ECO:0000256" key="2">
    <source>
        <dbReference type="ARBA" id="ARBA00022475"/>
    </source>
</evidence>
<evidence type="ECO:0000256" key="3">
    <source>
        <dbReference type="ARBA" id="ARBA00022481"/>
    </source>
</evidence>
<keyword evidence="3" id="KW-0488">Methylation</keyword>
<accession>A0ABW2RB17</accession>
<dbReference type="InterPro" id="IPR033480">
    <property type="entry name" value="sCache_2"/>
</dbReference>
<keyword evidence="2" id="KW-1003">Cell membrane</keyword>
<dbReference type="PROSITE" id="PS50111">
    <property type="entry name" value="CHEMOTAXIS_TRANSDUC_2"/>
    <property type="match status" value="1"/>
</dbReference>
<comment type="caution">
    <text evidence="11">The sequence shown here is derived from an EMBL/GenBank/DDBJ whole genome shotgun (WGS) entry which is preliminary data.</text>
</comment>
<dbReference type="RefSeq" id="WP_382257790.1">
    <property type="nucleotide sequence ID" value="NZ_JBHTBX010000007.1"/>
</dbReference>
<comment type="subcellular location">
    <subcellularLocation>
        <location evidence="1">Cell membrane</location>
        <topology evidence="1">Multi-pass membrane protein</topology>
    </subcellularLocation>
</comment>
<feature type="domain" description="Methyl-accepting transducer" evidence="10">
    <location>
        <begin position="274"/>
        <end position="503"/>
    </location>
</feature>
<evidence type="ECO:0000256" key="8">
    <source>
        <dbReference type="PROSITE-ProRule" id="PRU00284"/>
    </source>
</evidence>
<dbReference type="Pfam" id="PF17200">
    <property type="entry name" value="sCache_2"/>
    <property type="match status" value="1"/>
</dbReference>
<evidence type="ECO:0000313" key="12">
    <source>
        <dbReference type="Proteomes" id="UP001596495"/>
    </source>
</evidence>
<name>A0ABW2RB17_9BURK</name>
<dbReference type="InterPro" id="IPR004089">
    <property type="entry name" value="MCPsignal_dom"/>
</dbReference>
<evidence type="ECO:0000259" key="10">
    <source>
        <dbReference type="PROSITE" id="PS50111"/>
    </source>
</evidence>
<dbReference type="EMBL" id="JBHTBX010000007">
    <property type="protein sequence ID" value="MFC7435309.1"/>
    <property type="molecule type" value="Genomic_DNA"/>
</dbReference>
<keyword evidence="5 9" id="KW-1133">Transmembrane helix</keyword>
<feature type="transmembrane region" description="Helical" evidence="9">
    <location>
        <begin position="194"/>
        <end position="215"/>
    </location>
</feature>